<reference evidence="1" key="1">
    <citation type="submission" date="2019-05" db="EMBL/GenBank/DDBJ databases">
        <title>Annotation for the trematode Fasciolopsis buski.</title>
        <authorList>
            <person name="Choi Y.-J."/>
        </authorList>
    </citation>
    <scope>NUCLEOTIDE SEQUENCE</scope>
    <source>
        <strain evidence="1">HT</strain>
        <tissue evidence="1">Whole worm</tissue>
    </source>
</reference>
<dbReference type="AlphaFoldDB" id="A0A8E0VHP1"/>
<comment type="caution">
    <text evidence="1">The sequence shown here is derived from an EMBL/GenBank/DDBJ whole genome shotgun (WGS) entry which is preliminary data.</text>
</comment>
<keyword evidence="2" id="KW-1185">Reference proteome</keyword>
<evidence type="ECO:0000313" key="1">
    <source>
        <dbReference type="EMBL" id="KAA0186408.1"/>
    </source>
</evidence>
<proteinExistence type="predicted"/>
<dbReference type="EMBL" id="LUCM01009777">
    <property type="protein sequence ID" value="KAA0186408.1"/>
    <property type="molecule type" value="Genomic_DNA"/>
</dbReference>
<gene>
    <name evidence="1" type="ORF">FBUS_10435</name>
</gene>
<accession>A0A8E0VHP1</accession>
<evidence type="ECO:0000313" key="2">
    <source>
        <dbReference type="Proteomes" id="UP000728185"/>
    </source>
</evidence>
<name>A0A8E0VHP1_9TREM</name>
<organism evidence="1 2">
    <name type="scientific">Fasciolopsis buskii</name>
    <dbReference type="NCBI Taxonomy" id="27845"/>
    <lineage>
        <taxon>Eukaryota</taxon>
        <taxon>Metazoa</taxon>
        <taxon>Spiralia</taxon>
        <taxon>Lophotrochozoa</taxon>
        <taxon>Platyhelminthes</taxon>
        <taxon>Trematoda</taxon>
        <taxon>Digenea</taxon>
        <taxon>Plagiorchiida</taxon>
        <taxon>Echinostomata</taxon>
        <taxon>Echinostomatoidea</taxon>
        <taxon>Fasciolidae</taxon>
        <taxon>Fasciolopsis</taxon>
    </lineage>
</organism>
<dbReference type="Proteomes" id="UP000728185">
    <property type="component" value="Unassembled WGS sequence"/>
</dbReference>
<protein>
    <submittedName>
        <fullName evidence="1">Uncharacterized protein</fullName>
    </submittedName>
</protein>
<sequence>MPKKTVCKFHEPWKSTAYLDVLKVVMMGTQIQMRNTQGTTMTMTTMMLITVLMWRTKMTMSWTWMAMRLGKMKAETVDQVELTEWIQLWKKSKANPTAPVLPVQTRSLVVLE</sequence>